<dbReference type="SUPFAM" id="SSF81901">
    <property type="entry name" value="HCP-like"/>
    <property type="match status" value="3"/>
</dbReference>
<sequence>MWICPVCREENEKDICKNCGFDIGQKGGKYLSVTRLTAAILEKYPVIHTEGFEDYDKGCRYYFGIGTPMDIGQAIGCWTRAARAGYGRAACRLADCFWQGAGVDRDREEALRWWIKGAKDGDAEAVAQLALHGSWLHQPRSQYQVRTEQYLAWGKRAAENGYEQVIPVLEKTNTPYAMYDGYRHILVCNDTKQGCFALGHMYLTGRIKGADGVDPVQKAVYWLSRSAKKAGRQDTANRYMMEIAESFRNGSGVGRYGQELDQARKLLAGIGGRKGPAEGLRMLGEIAASSSPKAQDAMCELGRFFAGDYGKNADWEQAAVWFGQAAKGGHAYSRLRFLEITDREERLEPDVWGKRYEQAVRWCEETEAAGNADAAALLGSCHLERAKTKKDLDKAMILLKKGAKAGSGEACERIGDLYRIGYESMAGDLEMALRWYKKAADLGSAYGKDQIRNWGYYLDEKLYRRYMAPNQRPHGQASNGKYHSGAVRLLEDIQFCHGLDISRHTDFKRALERISPKGDGFDPYRQFMTGLLYWRQKTVCASYGAKAVRHFEAGLAGGCPLAGVWLSRAYRFGVGTEKNLEKAKELEYENGPQVRSWAKDGNEEALYHIACENALDGRQELARKQFEKAFEGGCIFAAAGIARYAYEDFCREKDRIRRLLYFEKACCWYMKGGGKGDVNAVRELGRMLLKLPDQKGEAAGISWLERASETGDRQSDLILMKLYEKRYDKEKERGQRREDLRQKAMTYGHRACQTDNPILLGQAKSCLDKLYSDGNRFILL</sequence>
<dbReference type="PANTHER" id="PTHR11102">
    <property type="entry name" value="SEL-1-LIKE PROTEIN"/>
    <property type="match status" value="1"/>
</dbReference>
<dbReference type="InterPro" id="IPR011990">
    <property type="entry name" value="TPR-like_helical_dom_sf"/>
</dbReference>
<name>A0A9D1KXS4_9FIRM</name>
<comment type="caution">
    <text evidence="1">The sequence shown here is derived from an EMBL/GenBank/DDBJ whole genome shotgun (WGS) entry which is preliminary data.</text>
</comment>
<organism evidence="1 2">
    <name type="scientific">Candidatus Onthocola gallistercoris</name>
    <dbReference type="NCBI Taxonomy" id="2840876"/>
    <lineage>
        <taxon>Bacteria</taxon>
        <taxon>Bacillati</taxon>
        <taxon>Bacillota</taxon>
        <taxon>Bacilli</taxon>
        <taxon>Candidatus Onthocola</taxon>
    </lineage>
</organism>
<evidence type="ECO:0000313" key="2">
    <source>
        <dbReference type="Proteomes" id="UP000824164"/>
    </source>
</evidence>
<proteinExistence type="predicted"/>
<dbReference type="Proteomes" id="UP000824164">
    <property type="component" value="Unassembled WGS sequence"/>
</dbReference>
<dbReference type="Pfam" id="PF08238">
    <property type="entry name" value="Sel1"/>
    <property type="match status" value="7"/>
</dbReference>
<dbReference type="Gene3D" id="1.25.40.10">
    <property type="entry name" value="Tetratricopeptide repeat domain"/>
    <property type="match status" value="4"/>
</dbReference>
<dbReference type="EMBL" id="DVLT01000040">
    <property type="protein sequence ID" value="HIU02810.1"/>
    <property type="molecule type" value="Genomic_DNA"/>
</dbReference>
<dbReference type="InterPro" id="IPR050767">
    <property type="entry name" value="Sel1_AlgK"/>
</dbReference>
<protein>
    <submittedName>
        <fullName evidence="1">Sel1 repeat family protein</fullName>
    </submittedName>
</protein>
<dbReference type="PANTHER" id="PTHR11102:SF160">
    <property type="entry name" value="ERAD-ASSOCIATED E3 UBIQUITIN-PROTEIN LIGASE COMPONENT HRD3"/>
    <property type="match status" value="1"/>
</dbReference>
<accession>A0A9D1KXS4</accession>
<evidence type="ECO:0000313" key="1">
    <source>
        <dbReference type="EMBL" id="HIU02810.1"/>
    </source>
</evidence>
<dbReference type="InterPro" id="IPR006597">
    <property type="entry name" value="Sel1-like"/>
</dbReference>
<dbReference type="SMART" id="SM00671">
    <property type="entry name" value="SEL1"/>
    <property type="match status" value="8"/>
</dbReference>
<gene>
    <name evidence="1" type="ORF">IAB63_06110</name>
</gene>
<reference evidence="1" key="1">
    <citation type="submission" date="2020-10" db="EMBL/GenBank/DDBJ databases">
        <authorList>
            <person name="Gilroy R."/>
        </authorList>
    </citation>
    <scope>NUCLEOTIDE SEQUENCE</scope>
    <source>
        <strain evidence="1">CHK187-14744</strain>
    </source>
</reference>
<dbReference type="AlphaFoldDB" id="A0A9D1KXS4"/>
<reference evidence="1" key="2">
    <citation type="journal article" date="2021" name="PeerJ">
        <title>Extensive microbial diversity within the chicken gut microbiome revealed by metagenomics and culture.</title>
        <authorList>
            <person name="Gilroy R."/>
            <person name="Ravi A."/>
            <person name="Getino M."/>
            <person name="Pursley I."/>
            <person name="Horton D.L."/>
            <person name="Alikhan N.F."/>
            <person name="Baker D."/>
            <person name="Gharbi K."/>
            <person name="Hall N."/>
            <person name="Watson M."/>
            <person name="Adriaenssens E.M."/>
            <person name="Foster-Nyarko E."/>
            <person name="Jarju S."/>
            <person name="Secka A."/>
            <person name="Antonio M."/>
            <person name="Oren A."/>
            <person name="Chaudhuri R.R."/>
            <person name="La Ragione R."/>
            <person name="Hildebrand F."/>
            <person name="Pallen M.J."/>
        </authorList>
    </citation>
    <scope>NUCLEOTIDE SEQUENCE</scope>
    <source>
        <strain evidence="1">CHK187-14744</strain>
    </source>
</reference>